<feature type="coiled-coil region" evidence="1">
    <location>
        <begin position="346"/>
        <end position="522"/>
    </location>
</feature>
<name>A0A1Y2FZ37_9BASI</name>
<feature type="coiled-coil region" evidence="1">
    <location>
        <begin position="111"/>
        <end position="166"/>
    </location>
</feature>
<evidence type="ECO:0000313" key="4">
    <source>
        <dbReference type="Proteomes" id="UP000193467"/>
    </source>
</evidence>
<keyword evidence="4" id="KW-1185">Reference proteome</keyword>
<feature type="region of interest" description="Disordered" evidence="2">
    <location>
        <begin position="586"/>
        <end position="625"/>
    </location>
</feature>
<organism evidence="3 4">
    <name type="scientific">Leucosporidium creatinivorum</name>
    <dbReference type="NCBI Taxonomy" id="106004"/>
    <lineage>
        <taxon>Eukaryota</taxon>
        <taxon>Fungi</taxon>
        <taxon>Dikarya</taxon>
        <taxon>Basidiomycota</taxon>
        <taxon>Pucciniomycotina</taxon>
        <taxon>Microbotryomycetes</taxon>
        <taxon>Leucosporidiales</taxon>
        <taxon>Leucosporidium</taxon>
    </lineage>
</organism>
<dbReference type="AlphaFoldDB" id="A0A1Y2FZ37"/>
<evidence type="ECO:0000256" key="2">
    <source>
        <dbReference type="SAM" id="MobiDB-lite"/>
    </source>
</evidence>
<dbReference type="EMBL" id="MCGR01000006">
    <property type="protein sequence ID" value="ORY89388.1"/>
    <property type="molecule type" value="Genomic_DNA"/>
</dbReference>
<protein>
    <submittedName>
        <fullName evidence="3">Uncharacterized protein</fullName>
    </submittedName>
</protein>
<dbReference type="Gene3D" id="1.10.287.1490">
    <property type="match status" value="1"/>
</dbReference>
<evidence type="ECO:0000256" key="1">
    <source>
        <dbReference type="SAM" id="Coils"/>
    </source>
</evidence>
<proteinExistence type="predicted"/>
<sequence>MILIREQEAREREWAYNAQEQETAHRRAIWELKEQHEKYIHLMELFYEDHDQEARASAEPSYEPPESKIPRLETELSEWKGVFEMIFDGMSREDPTPARLKEFAVSMRGKLKEAKDGKATTMQELTEAQIELGRERRLTLRMAKEKEEAREALERRKIELEVCKSEVSKHTATLSSVQESISAVELARLQQELSKARDKIALFDPVRAELEQSYSRNTQAENQIRSLEATVRTLEAQHGKMEQTLRRNEAEKMANDELLHKHEMDVAKARSEALNDRQRLNETTARLSSVHEQLRAKDDEIMGLHNDIQKVQDQLSRYLLKGSSHSYVKTLASSPPSKDNALLGKLADAEQVAESLKAELASKEGVWDGRKKSYENRIAALESQVRDLQSVKITLRSSSLSKGDKVDLSRIQTLIREKDELRSELTKEKENIILCTKTFDKHESEINSLKEEKRVLSRQCGELGESSTVVNELRGKLSEAQENIGKMKKVLLASRELLTVEREQHETRASTLNQAIYQLTREEDVLGLANWTEPGQLTPSQTPTKAHIVQHGQMTPPESPPPLPSPPFHFHQLVLVLFISSFHSHSQPPLTYDSRTGRKREREGESSSRKGAGADGGGLMRRRGN</sequence>
<dbReference type="Proteomes" id="UP000193467">
    <property type="component" value="Unassembled WGS sequence"/>
</dbReference>
<reference evidence="3 4" key="1">
    <citation type="submission" date="2016-07" db="EMBL/GenBank/DDBJ databases">
        <title>Pervasive Adenine N6-methylation of Active Genes in Fungi.</title>
        <authorList>
            <consortium name="DOE Joint Genome Institute"/>
            <person name="Mondo S.J."/>
            <person name="Dannebaum R.O."/>
            <person name="Kuo R.C."/>
            <person name="Labutti K."/>
            <person name="Haridas S."/>
            <person name="Kuo A."/>
            <person name="Salamov A."/>
            <person name="Ahrendt S.R."/>
            <person name="Lipzen A."/>
            <person name="Sullivan W."/>
            <person name="Andreopoulos W.B."/>
            <person name="Clum A."/>
            <person name="Lindquist E."/>
            <person name="Daum C."/>
            <person name="Ramamoorthy G.K."/>
            <person name="Gryganskyi A."/>
            <person name="Culley D."/>
            <person name="Magnuson J.K."/>
            <person name="James T.Y."/>
            <person name="O'Malley M.A."/>
            <person name="Stajich J.E."/>
            <person name="Spatafora J.W."/>
            <person name="Visel A."/>
            <person name="Grigoriev I.V."/>
        </authorList>
    </citation>
    <scope>NUCLEOTIDE SEQUENCE [LARGE SCALE GENOMIC DNA]</scope>
    <source>
        <strain evidence="3 4">62-1032</strain>
    </source>
</reference>
<evidence type="ECO:0000313" key="3">
    <source>
        <dbReference type="EMBL" id="ORY89388.1"/>
    </source>
</evidence>
<dbReference type="InParanoid" id="A0A1Y2FZ37"/>
<comment type="caution">
    <text evidence="3">The sequence shown here is derived from an EMBL/GenBank/DDBJ whole genome shotgun (WGS) entry which is preliminary data.</text>
</comment>
<keyword evidence="1" id="KW-0175">Coiled coil</keyword>
<accession>A0A1Y2FZ37</accession>
<feature type="coiled-coil region" evidence="1">
    <location>
        <begin position="210"/>
        <end position="251"/>
    </location>
</feature>
<gene>
    <name evidence="3" type="ORF">BCR35DRAFT_329320</name>
</gene>